<name>A0ABW3SZI0_9CAUL</name>
<reference evidence="3" key="1">
    <citation type="journal article" date="2019" name="Int. J. Syst. Evol. Microbiol.">
        <title>The Global Catalogue of Microorganisms (GCM) 10K type strain sequencing project: providing services to taxonomists for standard genome sequencing and annotation.</title>
        <authorList>
            <consortium name="The Broad Institute Genomics Platform"/>
            <consortium name="The Broad Institute Genome Sequencing Center for Infectious Disease"/>
            <person name="Wu L."/>
            <person name="Ma J."/>
        </authorList>
    </citation>
    <scope>NUCLEOTIDE SEQUENCE [LARGE SCALE GENOMIC DNA]</scope>
    <source>
        <strain evidence="3">CCUG 55074</strain>
    </source>
</reference>
<accession>A0ABW3SZI0</accession>
<keyword evidence="1" id="KW-0732">Signal</keyword>
<evidence type="ECO:0000313" key="3">
    <source>
        <dbReference type="Proteomes" id="UP001597216"/>
    </source>
</evidence>
<comment type="caution">
    <text evidence="2">The sequence shown here is derived from an EMBL/GenBank/DDBJ whole genome shotgun (WGS) entry which is preliminary data.</text>
</comment>
<dbReference type="EMBL" id="JBHTLQ010000008">
    <property type="protein sequence ID" value="MFD1190026.1"/>
    <property type="molecule type" value="Genomic_DNA"/>
</dbReference>
<evidence type="ECO:0000313" key="2">
    <source>
        <dbReference type="EMBL" id="MFD1190026.1"/>
    </source>
</evidence>
<feature type="signal peptide" evidence="1">
    <location>
        <begin position="1"/>
        <end position="24"/>
    </location>
</feature>
<dbReference type="RefSeq" id="WP_374342641.1">
    <property type="nucleotide sequence ID" value="NZ_JBHTLQ010000008.1"/>
</dbReference>
<sequence>MRPIGIGLAAALVIAALTPAIVNSAPKKGPDVTEAARKQGMAEAPAIAQAAGISCQVTDARFVGKSEDKKAKTSTSFYEIDCDQGVGFILQAPSGAKPGAFTCVEANTPQPDGKPSALPCMLPGNADPKADLAPLLAKAGVTCTPEAARGIGQSATNTYLEVACQGGVGYVLQTSAPAVVTGSATATDCLLYDSSESNIKCTLKDKASRLAVIDAYVASANVGCSVKDRRFVGMSSSGSGYYEAACTDGKGYIFKVDKAQVSQTYPCEKAQSLLGGCTLTDAREAETAQAGLYTKLSKAAGFDCQVSKYAPFPSPAGKDVVEMACSNRADGAVGVFAGPNDKSVVYDCGRAILAGYRCSFTKPADSMGAFTADLKKLGKDSCTVSANRVVGKTAKGTTYVEVACSDGLKGYVLEYTTEPLNAIGVVGCAFTKDCKLPGNV</sequence>
<dbReference type="Proteomes" id="UP001597216">
    <property type="component" value="Unassembled WGS sequence"/>
</dbReference>
<protein>
    <submittedName>
        <fullName evidence="2">Uncharacterized protein</fullName>
    </submittedName>
</protein>
<feature type="chain" id="PRO_5046912119" evidence="1">
    <location>
        <begin position="25"/>
        <end position="440"/>
    </location>
</feature>
<keyword evidence="3" id="KW-1185">Reference proteome</keyword>
<organism evidence="2 3">
    <name type="scientific">Phenylobacterium conjunctum</name>
    <dbReference type="NCBI Taxonomy" id="1298959"/>
    <lineage>
        <taxon>Bacteria</taxon>
        <taxon>Pseudomonadati</taxon>
        <taxon>Pseudomonadota</taxon>
        <taxon>Alphaproteobacteria</taxon>
        <taxon>Caulobacterales</taxon>
        <taxon>Caulobacteraceae</taxon>
        <taxon>Phenylobacterium</taxon>
    </lineage>
</organism>
<evidence type="ECO:0000256" key="1">
    <source>
        <dbReference type="SAM" id="SignalP"/>
    </source>
</evidence>
<proteinExistence type="predicted"/>
<gene>
    <name evidence="2" type="ORF">ACFQ27_05490</name>
</gene>